<evidence type="ECO:0000256" key="1">
    <source>
        <dbReference type="SAM" id="SignalP"/>
    </source>
</evidence>
<dbReference type="Gene3D" id="1.10.530.10">
    <property type="match status" value="1"/>
</dbReference>
<dbReference type="PROSITE" id="PS51257">
    <property type="entry name" value="PROKAR_LIPOPROTEIN"/>
    <property type="match status" value="1"/>
</dbReference>
<feature type="signal peptide" evidence="1">
    <location>
        <begin position="1"/>
        <end position="21"/>
    </location>
</feature>
<dbReference type="Proteomes" id="UP001310692">
    <property type="component" value="Unassembled WGS sequence"/>
</dbReference>
<dbReference type="InterPro" id="IPR045795">
    <property type="entry name" value="SLT_4"/>
</dbReference>
<keyword evidence="4" id="KW-1185">Reference proteome</keyword>
<feature type="chain" id="PRO_5046630676" description="Transglycosylase SLT domain-containing protein" evidence="1">
    <location>
        <begin position="22"/>
        <end position="201"/>
    </location>
</feature>
<protein>
    <recommendedName>
        <fullName evidence="2">Transglycosylase SLT domain-containing protein</fullName>
    </recommendedName>
</protein>
<feature type="domain" description="Transglycosylase SLT" evidence="2">
    <location>
        <begin position="8"/>
        <end position="189"/>
    </location>
</feature>
<comment type="caution">
    <text evidence="3">The sequence shown here is derived from an EMBL/GenBank/DDBJ whole genome shotgun (WGS) entry which is preliminary data.</text>
</comment>
<evidence type="ECO:0000259" key="2">
    <source>
        <dbReference type="Pfam" id="PF19489"/>
    </source>
</evidence>
<accession>A0ABU7M192</accession>
<proteinExistence type="predicted"/>
<sequence length="201" mass="22891">MRLFRTSILALSLFAVGCGHAPPEQTADACLILEDNRSWWRALQRSERRWGISPAIQLAILKRESSFNAHARPARRRLLGFIPGSRPSSAYGYAQALDGTWDEFQEATGQRFADRDSFEDAVDFVGWYGHLSGQRSGIAPTDARALYLAYHQGHGGYNRGTYRQHAWLMRAADTVAQDAARYQSQLDRCERRLNRGRFWLL</sequence>
<dbReference type="Pfam" id="PF19489">
    <property type="entry name" value="SLT_4"/>
    <property type="match status" value="1"/>
</dbReference>
<organism evidence="3 4">
    <name type="scientific">Hyphobacterium marinum</name>
    <dbReference type="NCBI Taxonomy" id="3116574"/>
    <lineage>
        <taxon>Bacteria</taxon>
        <taxon>Pseudomonadati</taxon>
        <taxon>Pseudomonadota</taxon>
        <taxon>Alphaproteobacteria</taxon>
        <taxon>Maricaulales</taxon>
        <taxon>Maricaulaceae</taxon>
        <taxon>Hyphobacterium</taxon>
    </lineage>
</organism>
<dbReference type="SUPFAM" id="SSF53955">
    <property type="entry name" value="Lysozyme-like"/>
    <property type="match status" value="1"/>
</dbReference>
<evidence type="ECO:0000313" key="3">
    <source>
        <dbReference type="EMBL" id="MEE2567588.1"/>
    </source>
</evidence>
<dbReference type="RefSeq" id="WP_330197155.1">
    <property type="nucleotide sequence ID" value="NZ_JAZDRO010000006.1"/>
</dbReference>
<dbReference type="EMBL" id="JAZDRO010000006">
    <property type="protein sequence ID" value="MEE2567588.1"/>
    <property type="molecule type" value="Genomic_DNA"/>
</dbReference>
<gene>
    <name evidence="3" type="ORF">V0U35_12955</name>
</gene>
<keyword evidence="1" id="KW-0732">Signal</keyword>
<evidence type="ECO:0000313" key="4">
    <source>
        <dbReference type="Proteomes" id="UP001310692"/>
    </source>
</evidence>
<reference evidence="3 4" key="1">
    <citation type="submission" date="2024-01" db="EMBL/GenBank/DDBJ databases">
        <title>Hyphobacterium bacterium isolated from marine sediment.</title>
        <authorList>
            <person name="Zhao S."/>
        </authorList>
    </citation>
    <scope>NUCLEOTIDE SEQUENCE [LARGE SCALE GENOMIC DNA]</scope>
    <source>
        <strain evidence="3 4">Y60-23</strain>
    </source>
</reference>
<dbReference type="CDD" id="cd00442">
    <property type="entry name" value="Lyz-like"/>
    <property type="match status" value="1"/>
</dbReference>
<name>A0ABU7M192_9PROT</name>
<dbReference type="InterPro" id="IPR023346">
    <property type="entry name" value="Lysozyme-like_dom_sf"/>
</dbReference>